<dbReference type="GO" id="GO:0000724">
    <property type="term" value="P:double-strand break repair via homologous recombination"/>
    <property type="evidence" value="ECO:0007669"/>
    <property type="project" value="InterPro"/>
</dbReference>
<dbReference type="GO" id="GO:0000400">
    <property type="term" value="F:four-way junction DNA binding"/>
    <property type="evidence" value="ECO:0007669"/>
    <property type="project" value="TreeGrafter"/>
</dbReference>
<dbReference type="GO" id="GO:0042148">
    <property type="term" value="P:DNA strand invasion"/>
    <property type="evidence" value="ECO:0007669"/>
    <property type="project" value="TreeGrafter"/>
</dbReference>
<dbReference type="Gene3D" id="3.40.50.300">
    <property type="entry name" value="P-loop containing nucleotide triphosphate hydrolases"/>
    <property type="match status" value="1"/>
</dbReference>
<name>A0AAN7TGJ1_9PEZI</name>
<proteinExistence type="predicted"/>
<dbReference type="GO" id="GO:0005815">
    <property type="term" value="C:microtubule organizing center"/>
    <property type="evidence" value="ECO:0007669"/>
    <property type="project" value="TreeGrafter"/>
</dbReference>
<evidence type="ECO:0008006" key="3">
    <source>
        <dbReference type="Google" id="ProtNLM"/>
    </source>
</evidence>
<organism evidence="1 2">
    <name type="scientific">Meristemomyces frigidus</name>
    <dbReference type="NCBI Taxonomy" id="1508187"/>
    <lineage>
        <taxon>Eukaryota</taxon>
        <taxon>Fungi</taxon>
        <taxon>Dikarya</taxon>
        <taxon>Ascomycota</taxon>
        <taxon>Pezizomycotina</taxon>
        <taxon>Dothideomycetes</taxon>
        <taxon>Dothideomycetidae</taxon>
        <taxon>Mycosphaerellales</taxon>
        <taxon>Teratosphaeriaceae</taxon>
        <taxon>Meristemomyces</taxon>
    </lineage>
</organism>
<comment type="caution">
    <text evidence="1">The sequence shown here is derived from an EMBL/GenBank/DDBJ whole genome shotgun (WGS) entry which is preliminary data.</text>
</comment>
<dbReference type="SUPFAM" id="SSF52540">
    <property type="entry name" value="P-loop containing nucleoside triphosphate hydrolases"/>
    <property type="match status" value="1"/>
</dbReference>
<dbReference type="GO" id="GO:0005657">
    <property type="term" value="C:replication fork"/>
    <property type="evidence" value="ECO:0007669"/>
    <property type="project" value="InterPro"/>
</dbReference>
<accession>A0AAN7TGJ1</accession>
<evidence type="ECO:0000313" key="2">
    <source>
        <dbReference type="Proteomes" id="UP001310890"/>
    </source>
</evidence>
<dbReference type="InterPro" id="IPR027417">
    <property type="entry name" value="P-loop_NTPase"/>
</dbReference>
<sequence>MAEDFGKKLLVEVEEVALDEVLETLRLQQGLQHDYFHLPHLDRLLRTTIETRQHFSNKTRSSQPILEFTSTAPGAGKTQLLYHLAAIAVLPLSHGGNESCVVILDTDNSFSVPRLAQQIQLLLTNQPGTEADTSEPTTDTLALEALHHVHIFRPQSLTSTIATLTSIPAYLFDKTRHYSFERKVAFLAIDSASAFHWQAKAAEETSILLSSDGDAGEQEPLHGYPQLALALKSTIKTLHCLAILTSWYLGPIPTGDPHTAPSLRSSLPSPLSQLPTLRFLVRRVPVRKFPAGISIEEALREAADRLRAVEERRFECVVNEWDLEERVIGRLQRDGTVVRFRILAGGLVVEQDEERDGGDEVGM</sequence>
<dbReference type="PANTHER" id="PTHR46644">
    <property type="entry name" value="DNA REPAIR PROTEIN XRCC2"/>
    <property type="match status" value="1"/>
</dbReference>
<dbReference type="PANTHER" id="PTHR46644:SF2">
    <property type="entry name" value="DNA REPAIR PROTEIN XRCC2"/>
    <property type="match status" value="1"/>
</dbReference>
<dbReference type="CDD" id="cd19490">
    <property type="entry name" value="XRCC2"/>
    <property type="match status" value="1"/>
</dbReference>
<protein>
    <recommendedName>
        <fullName evidence="3">DNA recombination and repair protein Rad51-like C-terminal domain-containing protein</fullName>
    </recommendedName>
</protein>
<evidence type="ECO:0000313" key="1">
    <source>
        <dbReference type="EMBL" id="KAK5115316.1"/>
    </source>
</evidence>
<dbReference type="EMBL" id="JAVRRL010000013">
    <property type="protein sequence ID" value="KAK5115316.1"/>
    <property type="molecule type" value="Genomic_DNA"/>
</dbReference>
<dbReference type="Proteomes" id="UP001310890">
    <property type="component" value="Unassembled WGS sequence"/>
</dbReference>
<dbReference type="InterPro" id="IPR030547">
    <property type="entry name" value="XRCC2"/>
</dbReference>
<reference evidence="1" key="1">
    <citation type="submission" date="2023-08" db="EMBL/GenBank/DDBJ databases">
        <title>Black Yeasts Isolated from many extreme environments.</title>
        <authorList>
            <person name="Coleine C."/>
            <person name="Stajich J.E."/>
            <person name="Selbmann L."/>
        </authorList>
    </citation>
    <scope>NUCLEOTIDE SEQUENCE</scope>
    <source>
        <strain evidence="1">CCFEE 5401</strain>
    </source>
</reference>
<gene>
    <name evidence="1" type="ORF">LTR62_001516</name>
</gene>
<dbReference type="GO" id="GO:0033063">
    <property type="term" value="C:Rad51B-Rad51C-Rad51D-XRCC2 complex"/>
    <property type="evidence" value="ECO:0007669"/>
    <property type="project" value="InterPro"/>
</dbReference>
<dbReference type="AlphaFoldDB" id="A0AAN7TGJ1"/>